<proteinExistence type="predicted"/>
<comment type="caution">
    <text evidence="6">The sequence shown here is derived from an EMBL/GenBank/DDBJ whole genome shotgun (WGS) entry which is preliminary data.</text>
</comment>
<feature type="transmembrane region" description="Helical" evidence="4">
    <location>
        <begin position="285"/>
        <end position="303"/>
    </location>
</feature>
<dbReference type="EMBL" id="QGTJ01000002">
    <property type="protein sequence ID" value="PWV64732.1"/>
    <property type="molecule type" value="Genomic_DNA"/>
</dbReference>
<dbReference type="OrthoDB" id="9815356at2"/>
<evidence type="ECO:0000313" key="7">
    <source>
        <dbReference type="Proteomes" id="UP000246569"/>
    </source>
</evidence>
<protein>
    <submittedName>
        <fullName evidence="6">Putative MFS family arabinose efflux permease</fullName>
    </submittedName>
</protein>
<dbReference type="InterPro" id="IPR020846">
    <property type="entry name" value="MFS_dom"/>
</dbReference>
<evidence type="ECO:0000259" key="5">
    <source>
        <dbReference type="PROSITE" id="PS50850"/>
    </source>
</evidence>
<organism evidence="6 7">
    <name type="scientific">Plasticicumulans acidivorans</name>
    <dbReference type="NCBI Taxonomy" id="886464"/>
    <lineage>
        <taxon>Bacteria</taxon>
        <taxon>Pseudomonadati</taxon>
        <taxon>Pseudomonadota</taxon>
        <taxon>Gammaproteobacteria</taxon>
        <taxon>Candidatus Competibacteraceae</taxon>
        <taxon>Plasticicumulans</taxon>
    </lineage>
</organism>
<feature type="transmembrane region" description="Helical" evidence="4">
    <location>
        <begin position="377"/>
        <end position="395"/>
    </location>
</feature>
<dbReference type="PANTHER" id="PTHR42910:SF1">
    <property type="entry name" value="MAJOR FACILITATOR SUPERFAMILY (MFS) PROFILE DOMAIN-CONTAINING PROTEIN"/>
    <property type="match status" value="1"/>
</dbReference>
<name>A0A317MZL8_9GAMM</name>
<gene>
    <name evidence="6" type="ORF">C7443_102385</name>
</gene>
<dbReference type="InterPro" id="IPR011701">
    <property type="entry name" value="MFS"/>
</dbReference>
<feature type="transmembrane region" description="Helical" evidence="4">
    <location>
        <begin position="108"/>
        <end position="129"/>
    </location>
</feature>
<keyword evidence="1 4" id="KW-0812">Transmembrane</keyword>
<evidence type="ECO:0000256" key="2">
    <source>
        <dbReference type="ARBA" id="ARBA00022989"/>
    </source>
</evidence>
<feature type="domain" description="Major facilitator superfamily (MFS) profile" evidence="5">
    <location>
        <begin position="18"/>
        <end position="403"/>
    </location>
</feature>
<feature type="transmembrane region" description="Helical" evidence="4">
    <location>
        <begin position="309"/>
        <end position="330"/>
    </location>
</feature>
<keyword evidence="2 4" id="KW-1133">Transmembrane helix</keyword>
<feature type="transmembrane region" description="Helical" evidence="4">
    <location>
        <begin position="141"/>
        <end position="161"/>
    </location>
</feature>
<dbReference type="Proteomes" id="UP000246569">
    <property type="component" value="Unassembled WGS sequence"/>
</dbReference>
<dbReference type="PANTHER" id="PTHR42910">
    <property type="entry name" value="TRANSPORTER SCO4007-RELATED"/>
    <property type="match status" value="1"/>
</dbReference>
<evidence type="ECO:0000256" key="4">
    <source>
        <dbReference type="SAM" id="Phobius"/>
    </source>
</evidence>
<dbReference type="AlphaFoldDB" id="A0A317MZL8"/>
<keyword evidence="7" id="KW-1185">Reference proteome</keyword>
<feature type="transmembrane region" description="Helical" evidence="4">
    <location>
        <begin position="84"/>
        <end position="102"/>
    </location>
</feature>
<dbReference type="Pfam" id="PF07690">
    <property type="entry name" value="MFS_1"/>
    <property type="match status" value="1"/>
</dbReference>
<dbReference type="Gene3D" id="1.20.1250.20">
    <property type="entry name" value="MFS general substrate transporter like domains"/>
    <property type="match status" value="1"/>
</dbReference>
<keyword evidence="3 4" id="KW-0472">Membrane</keyword>
<feature type="transmembrane region" description="Helical" evidence="4">
    <location>
        <begin position="47"/>
        <end position="72"/>
    </location>
</feature>
<evidence type="ECO:0000313" key="6">
    <source>
        <dbReference type="EMBL" id="PWV64732.1"/>
    </source>
</evidence>
<feature type="transmembrane region" description="Helical" evidence="4">
    <location>
        <begin position="223"/>
        <end position="244"/>
    </location>
</feature>
<dbReference type="InterPro" id="IPR036259">
    <property type="entry name" value="MFS_trans_sf"/>
</dbReference>
<accession>A0A317MZL8</accession>
<dbReference type="CDD" id="cd17324">
    <property type="entry name" value="MFS_NepI_like"/>
    <property type="match status" value="1"/>
</dbReference>
<feature type="transmembrane region" description="Helical" evidence="4">
    <location>
        <begin position="167"/>
        <end position="187"/>
    </location>
</feature>
<feature type="transmembrane region" description="Helical" evidence="4">
    <location>
        <begin position="350"/>
        <end position="371"/>
    </location>
</feature>
<reference evidence="6 7" key="1">
    <citation type="submission" date="2018-05" db="EMBL/GenBank/DDBJ databases">
        <title>Genomic Encyclopedia of Type Strains, Phase IV (KMG-IV): sequencing the most valuable type-strain genomes for metagenomic binning, comparative biology and taxonomic classification.</title>
        <authorList>
            <person name="Goeker M."/>
        </authorList>
    </citation>
    <scope>NUCLEOTIDE SEQUENCE [LARGE SCALE GENOMIC DNA]</scope>
    <source>
        <strain evidence="6 7">DSM 23606</strain>
    </source>
</reference>
<dbReference type="PROSITE" id="PS50850">
    <property type="entry name" value="MFS"/>
    <property type="match status" value="1"/>
</dbReference>
<evidence type="ECO:0000256" key="1">
    <source>
        <dbReference type="ARBA" id="ARBA00022692"/>
    </source>
</evidence>
<dbReference type="SUPFAM" id="SSF103473">
    <property type="entry name" value="MFS general substrate transporter"/>
    <property type="match status" value="1"/>
</dbReference>
<feature type="transmembrane region" description="Helical" evidence="4">
    <location>
        <begin position="256"/>
        <end position="273"/>
    </location>
</feature>
<feature type="transmembrane region" description="Helical" evidence="4">
    <location>
        <begin position="12"/>
        <end position="35"/>
    </location>
</feature>
<evidence type="ECO:0000256" key="3">
    <source>
        <dbReference type="ARBA" id="ARBA00023136"/>
    </source>
</evidence>
<dbReference type="GO" id="GO:0022857">
    <property type="term" value="F:transmembrane transporter activity"/>
    <property type="evidence" value="ECO:0007669"/>
    <property type="project" value="InterPro"/>
</dbReference>
<sequence>MSDTATPAAAEAVIPAWLTLLLAAACGLIAANLYYAQPLAGPIAASIGMSAQAAGLVVTLTQIGYGLGLLLIVPLGDLLENRRLVLCGLGLTALALLAAAFASTPAQFLAAAFTIGLGAVVAQVLVPYAAHLAPLAVRGRVVGQVMSGLLFGIMLARPVSSLIANRWGWHTVFTGSAVAIALLALLLGRTLPARQPQTQHSYGALLRSLGELLLHERLLQRRACYQFFLFAAFSLFWTVAPLYLASPVFGLTQWGIAWFGLAGVAGAIAAPLAGRLADRGVGRGASALAMLAGALAFLLPLAATPGGTAALALLTATAVLLDAGVSASLIFGQRALFASRPELRARLNGLFISIFFCGGALGSALGAWVYAHYGWSGAQALGCALPLCALVCLASERAPAQLS</sequence>
<dbReference type="RefSeq" id="WP_110017364.1">
    <property type="nucleotide sequence ID" value="NZ_QGTJ01000002.1"/>
</dbReference>